<gene>
    <name evidence="1" type="ORF">Vadar_014138</name>
</gene>
<comment type="caution">
    <text evidence="1">The sequence shown here is derived from an EMBL/GenBank/DDBJ whole genome shotgun (WGS) entry which is preliminary data.</text>
</comment>
<evidence type="ECO:0000313" key="2">
    <source>
        <dbReference type="Proteomes" id="UP000828048"/>
    </source>
</evidence>
<sequence length="567" mass="62740">MGSGKRRWKIFSEWSPLNIQKRPPKEFTCPISGSLMADPVIVSSGQTFERNCVQSCTTLDFKPILSDGSTVNFSAVIPNLALKSAILNWCHTHLVSPPKPIDEITAEKIVRTLMDFQKHQSRETHNRTQCQVPKSGKFVDNELTRFTRPSRFSTSSEELRETHIKIQCQLTEWTKSGNSVDTELARVPSQLSSSSEELGETHKETQCQVPKSRISENTELTRVPSQVSSSSEESVAAASSDSTTPLPFYSYSSSSSDMETLIPSSSEEDDIVPRLRSFHVYEQEEAVTSLRMMTRTREETRVSLCTPRLLSAVRSLIMSRYAAIQVNAVAALVNLSLENQNKVRIVRSGIVSPLIEVLKGGFPEAQDHAAGALFSLALDNHNKTAIGVLGALPPLLHALRADSERKRNDSALALYHLSLVQSNRVKLVKLGSVQTLLGMVKSGHMTGRVLLVLCNLALCVEGRAVMLDGGAVECFVGMLSRDKLRFESIQDSCVTALYGLSHGGLRFKGQAKEAGAEEVLRKVEEVGSERARVRARRVLELMRGRDEEEEDVDWEALLNSEDVSRTL</sequence>
<keyword evidence="2" id="KW-1185">Reference proteome</keyword>
<name>A0ACB7XZJ7_9ERIC</name>
<reference evidence="1 2" key="1">
    <citation type="journal article" date="2021" name="Hortic Res">
        <title>High-quality reference genome and annotation aids understanding of berry development for evergreen blueberry (Vaccinium darrowii).</title>
        <authorList>
            <person name="Yu J."/>
            <person name="Hulse-Kemp A.M."/>
            <person name="Babiker E."/>
            <person name="Staton M."/>
        </authorList>
    </citation>
    <scope>NUCLEOTIDE SEQUENCE [LARGE SCALE GENOMIC DNA]</scope>
    <source>
        <strain evidence="2">cv. NJ 8807/NJ 8810</strain>
        <tissue evidence="1">Young leaf</tissue>
    </source>
</reference>
<proteinExistence type="predicted"/>
<dbReference type="EMBL" id="CM037155">
    <property type="protein sequence ID" value="KAH7846442.1"/>
    <property type="molecule type" value="Genomic_DNA"/>
</dbReference>
<organism evidence="1 2">
    <name type="scientific">Vaccinium darrowii</name>
    <dbReference type="NCBI Taxonomy" id="229202"/>
    <lineage>
        <taxon>Eukaryota</taxon>
        <taxon>Viridiplantae</taxon>
        <taxon>Streptophyta</taxon>
        <taxon>Embryophyta</taxon>
        <taxon>Tracheophyta</taxon>
        <taxon>Spermatophyta</taxon>
        <taxon>Magnoliopsida</taxon>
        <taxon>eudicotyledons</taxon>
        <taxon>Gunneridae</taxon>
        <taxon>Pentapetalae</taxon>
        <taxon>asterids</taxon>
        <taxon>Ericales</taxon>
        <taxon>Ericaceae</taxon>
        <taxon>Vaccinioideae</taxon>
        <taxon>Vaccinieae</taxon>
        <taxon>Vaccinium</taxon>
    </lineage>
</organism>
<dbReference type="Proteomes" id="UP000828048">
    <property type="component" value="Chromosome 5"/>
</dbReference>
<accession>A0ACB7XZJ7</accession>
<evidence type="ECO:0000313" key="1">
    <source>
        <dbReference type="EMBL" id="KAH7846442.1"/>
    </source>
</evidence>
<protein>
    <submittedName>
        <fullName evidence="1">Uncharacterized protein</fullName>
    </submittedName>
</protein>